<dbReference type="CDD" id="cd06587">
    <property type="entry name" value="VOC"/>
    <property type="match status" value="1"/>
</dbReference>
<dbReference type="InterPro" id="IPR037523">
    <property type="entry name" value="VOC_core"/>
</dbReference>
<dbReference type="InterPro" id="IPR029068">
    <property type="entry name" value="Glyas_Bleomycin-R_OHBP_Dase"/>
</dbReference>
<reference evidence="2 3" key="1">
    <citation type="journal article" date="2014" name="Antonie Van Leeuwenhoek">
        <title>Hyphomonas beringensis sp. nov. and Hyphomonas chukchiensis sp. nov., isolated from surface seawater of the Bering Sea and Chukchi Sea.</title>
        <authorList>
            <person name="Li C."/>
            <person name="Lai Q."/>
            <person name="Li G."/>
            <person name="Dong C."/>
            <person name="Wang J."/>
            <person name="Liao Y."/>
            <person name="Shao Z."/>
        </authorList>
    </citation>
    <scope>NUCLEOTIDE SEQUENCE [LARGE SCALE GENOMIC DNA]</scope>
    <source>
        <strain evidence="2 3">SCH89</strain>
    </source>
</reference>
<dbReference type="AlphaFoldDB" id="A0A059G298"/>
<keyword evidence="2" id="KW-0223">Dioxygenase</keyword>
<dbReference type="SUPFAM" id="SSF54593">
    <property type="entry name" value="Glyoxalase/Bleomycin resistance protein/Dihydroxybiphenyl dioxygenase"/>
    <property type="match status" value="1"/>
</dbReference>
<protein>
    <submittedName>
        <fullName evidence="2">Glyoxalase/bleomycin resistance protein/dioxygenase</fullName>
    </submittedName>
</protein>
<dbReference type="Proteomes" id="UP000024942">
    <property type="component" value="Unassembled WGS sequence"/>
</dbReference>
<gene>
    <name evidence="2" type="ORF">HOC_18289</name>
</gene>
<name>A0A059G298_9PROT</name>
<proteinExistence type="predicted"/>
<dbReference type="GO" id="GO:0051213">
    <property type="term" value="F:dioxygenase activity"/>
    <property type="evidence" value="ECO:0007669"/>
    <property type="project" value="UniProtKB-KW"/>
</dbReference>
<dbReference type="Gene3D" id="3.10.180.10">
    <property type="entry name" value="2,3-Dihydroxybiphenyl 1,2-Dioxygenase, domain 1"/>
    <property type="match status" value="1"/>
</dbReference>
<keyword evidence="3" id="KW-1185">Reference proteome</keyword>
<dbReference type="EMBL" id="ARYL01000044">
    <property type="protein sequence ID" value="KDA00906.1"/>
    <property type="molecule type" value="Genomic_DNA"/>
</dbReference>
<dbReference type="OrthoDB" id="4725692at2"/>
<dbReference type="Pfam" id="PF00903">
    <property type="entry name" value="Glyoxalase"/>
    <property type="match status" value="1"/>
</dbReference>
<evidence type="ECO:0000313" key="3">
    <source>
        <dbReference type="Proteomes" id="UP000024942"/>
    </source>
</evidence>
<accession>A0A059G298</accession>
<sequence>MAPTSWIAKPSLDIGLFTNQLDPMLAFWGQTAGIHFDHMLPVGNGIRQYRHLYGDAVLKVNHARTSLLAAEPGGYYSLVLARDDVTSPVSCFDPDHNAVKLVPKGWNGLTHWAIETATPDADTFLDFYNGQLGLPLDTHHPLAVRCGESLIIGRTDTNVSSLISRDVLQSIGYRYVTIQVWDVDREHGRVLAHGAREGAPPRSLGETARISFLRDKSGNWIELSQRASVTGSPVP</sequence>
<dbReference type="RefSeq" id="WP_035541243.1">
    <property type="nucleotide sequence ID" value="NZ_ARYL01000044.1"/>
</dbReference>
<dbReference type="PROSITE" id="PS51819">
    <property type="entry name" value="VOC"/>
    <property type="match status" value="1"/>
</dbReference>
<comment type="caution">
    <text evidence="2">The sequence shown here is derived from an EMBL/GenBank/DDBJ whole genome shotgun (WGS) entry which is preliminary data.</text>
</comment>
<dbReference type="eggNOG" id="COG0346">
    <property type="taxonomic scope" value="Bacteria"/>
</dbReference>
<evidence type="ECO:0000259" key="1">
    <source>
        <dbReference type="PROSITE" id="PS51819"/>
    </source>
</evidence>
<evidence type="ECO:0000313" key="2">
    <source>
        <dbReference type="EMBL" id="KDA00906.1"/>
    </source>
</evidence>
<dbReference type="InterPro" id="IPR004360">
    <property type="entry name" value="Glyas_Fos-R_dOase_dom"/>
</dbReference>
<organism evidence="2 3">
    <name type="scientific">Hyphomonas oceanitis SCH89</name>
    <dbReference type="NCBI Taxonomy" id="1280953"/>
    <lineage>
        <taxon>Bacteria</taxon>
        <taxon>Pseudomonadati</taxon>
        <taxon>Pseudomonadota</taxon>
        <taxon>Alphaproteobacteria</taxon>
        <taxon>Hyphomonadales</taxon>
        <taxon>Hyphomonadaceae</taxon>
        <taxon>Hyphomonas</taxon>
    </lineage>
</organism>
<keyword evidence="2" id="KW-0560">Oxidoreductase</keyword>
<dbReference type="STRING" id="1280953.HOC_18289"/>
<feature type="domain" description="VOC" evidence="1">
    <location>
        <begin position="108"/>
        <end position="226"/>
    </location>
</feature>